<evidence type="ECO:0000313" key="3">
    <source>
        <dbReference type="EMBL" id="KAH9497654.1"/>
    </source>
</evidence>
<dbReference type="EMBL" id="ASGP02000007">
    <property type="protein sequence ID" value="KAH9497654.1"/>
    <property type="molecule type" value="Genomic_DNA"/>
</dbReference>
<evidence type="ECO:0000256" key="1">
    <source>
        <dbReference type="SAM" id="Phobius"/>
    </source>
</evidence>
<keyword evidence="2" id="KW-0732">Signal</keyword>
<dbReference type="CDD" id="cd00117">
    <property type="entry name" value="TFP"/>
    <property type="match status" value="1"/>
</dbReference>
<accession>A0A922KWQ6</accession>
<protein>
    <submittedName>
        <fullName evidence="3">Uncharacterized protein</fullName>
    </submittedName>
</protein>
<sequence length="161" mass="18008">MYVIQHIMPSSSMNCNYILLSCIILLAMIIAPVRSLKCFICHTNDNEHCKLQDCPVDQAYDRCMTTLYKNPTDGLNIKKECALAPCHLRGLKQLNFANFKSNCESSKQDDCIYCCTEDGCNKDSAIKLMANATYIINVIIICLIVSLLSSFLSTTTSTMII</sequence>
<organism evidence="3 4">
    <name type="scientific">Dermatophagoides farinae</name>
    <name type="common">American house dust mite</name>
    <dbReference type="NCBI Taxonomy" id="6954"/>
    <lineage>
        <taxon>Eukaryota</taxon>
        <taxon>Metazoa</taxon>
        <taxon>Ecdysozoa</taxon>
        <taxon>Arthropoda</taxon>
        <taxon>Chelicerata</taxon>
        <taxon>Arachnida</taxon>
        <taxon>Acari</taxon>
        <taxon>Acariformes</taxon>
        <taxon>Sarcoptiformes</taxon>
        <taxon>Astigmata</taxon>
        <taxon>Psoroptidia</taxon>
        <taxon>Analgoidea</taxon>
        <taxon>Pyroglyphidae</taxon>
        <taxon>Dermatophagoidinae</taxon>
        <taxon>Dermatophagoides</taxon>
    </lineage>
</organism>
<feature type="chain" id="PRO_5037411546" evidence="2">
    <location>
        <begin position="36"/>
        <end position="161"/>
    </location>
</feature>
<reference evidence="3" key="1">
    <citation type="submission" date="2013-05" db="EMBL/GenBank/DDBJ databases">
        <authorList>
            <person name="Yim A.K.Y."/>
            <person name="Chan T.F."/>
            <person name="Ji K.M."/>
            <person name="Liu X.Y."/>
            <person name="Zhou J.W."/>
            <person name="Li R.Q."/>
            <person name="Yang K.Y."/>
            <person name="Li J."/>
            <person name="Li M."/>
            <person name="Law P.T.W."/>
            <person name="Wu Y.L."/>
            <person name="Cai Z.L."/>
            <person name="Qin H."/>
            <person name="Bao Y."/>
            <person name="Leung R.K.K."/>
            <person name="Ng P.K.S."/>
            <person name="Zou J."/>
            <person name="Zhong X.J."/>
            <person name="Ran P.X."/>
            <person name="Zhong N.S."/>
            <person name="Liu Z.G."/>
            <person name="Tsui S.K.W."/>
        </authorList>
    </citation>
    <scope>NUCLEOTIDE SEQUENCE</scope>
    <source>
        <strain evidence="3">Derf</strain>
        <tissue evidence="3">Whole organism</tissue>
    </source>
</reference>
<reference evidence="3" key="2">
    <citation type="journal article" date="2022" name="Res Sq">
        <title>Comparative Genomics Reveals Insights into the Divergent Evolution of Astigmatic Mites and Household Pest Adaptations.</title>
        <authorList>
            <person name="Xiong Q."/>
            <person name="Wan A.T.-Y."/>
            <person name="Liu X.-Y."/>
            <person name="Fung C.S.-H."/>
            <person name="Xiao X."/>
            <person name="Malainual N."/>
            <person name="Hou J."/>
            <person name="Wang L."/>
            <person name="Wang M."/>
            <person name="Yang K."/>
            <person name="Cui Y."/>
            <person name="Leung E."/>
            <person name="Nong W."/>
            <person name="Shin S.-K."/>
            <person name="Au S."/>
            <person name="Jeong K.Y."/>
            <person name="Chew F.T."/>
            <person name="Hui J."/>
            <person name="Leung T.F."/>
            <person name="Tungtrongchitr A."/>
            <person name="Zhong N."/>
            <person name="Liu Z."/>
            <person name="Tsui S."/>
        </authorList>
    </citation>
    <scope>NUCLEOTIDE SEQUENCE</scope>
    <source>
        <strain evidence="3">Derf</strain>
        <tissue evidence="3">Whole organism</tissue>
    </source>
</reference>
<name>A0A922KWQ6_DERFA</name>
<feature type="signal peptide" evidence="2">
    <location>
        <begin position="1"/>
        <end position="35"/>
    </location>
</feature>
<dbReference type="AlphaFoldDB" id="A0A922KWQ6"/>
<evidence type="ECO:0000256" key="2">
    <source>
        <dbReference type="SAM" id="SignalP"/>
    </source>
</evidence>
<keyword evidence="4" id="KW-1185">Reference proteome</keyword>
<keyword evidence="1" id="KW-1133">Transmembrane helix</keyword>
<evidence type="ECO:0000313" key="4">
    <source>
        <dbReference type="Proteomes" id="UP000790347"/>
    </source>
</evidence>
<dbReference type="InterPro" id="IPR045860">
    <property type="entry name" value="Snake_toxin-like_sf"/>
</dbReference>
<proteinExistence type="predicted"/>
<feature type="transmembrane region" description="Helical" evidence="1">
    <location>
        <begin position="134"/>
        <end position="152"/>
    </location>
</feature>
<dbReference type="Proteomes" id="UP000790347">
    <property type="component" value="Unassembled WGS sequence"/>
</dbReference>
<keyword evidence="1" id="KW-0472">Membrane</keyword>
<dbReference type="OrthoDB" id="8177818at2759"/>
<keyword evidence="1" id="KW-0812">Transmembrane</keyword>
<dbReference type="SUPFAM" id="SSF57302">
    <property type="entry name" value="Snake toxin-like"/>
    <property type="match status" value="1"/>
</dbReference>
<comment type="caution">
    <text evidence="3">The sequence shown here is derived from an EMBL/GenBank/DDBJ whole genome shotgun (WGS) entry which is preliminary data.</text>
</comment>
<gene>
    <name evidence="3" type="ORF">DERF_013626</name>
</gene>